<dbReference type="GO" id="GO:0005737">
    <property type="term" value="C:cytoplasm"/>
    <property type="evidence" value="ECO:0007669"/>
    <property type="project" value="UniProtKB-SubCell"/>
</dbReference>
<evidence type="ECO:0000256" key="6">
    <source>
        <dbReference type="ARBA" id="ARBA00022728"/>
    </source>
</evidence>
<keyword evidence="7" id="KW-0508">mRNA splicing</keyword>
<feature type="compositionally biased region" description="Polar residues" evidence="11">
    <location>
        <begin position="202"/>
        <end position="214"/>
    </location>
</feature>
<evidence type="ECO:0000256" key="9">
    <source>
        <dbReference type="ARBA" id="ARBA00035304"/>
    </source>
</evidence>
<evidence type="ECO:0000313" key="13">
    <source>
        <dbReference type="Proteomes" id="UP000820818"/>
    </source>
</evidence>
<keyword evidence="4" id="KW-0963">Cytoplasm</keyword>
<comment type="caution">
    <text evidence="12">The sequence shown here is derived from an EMBL/GenBank/DDBJ whole genome shotgun (WGS) entry which is preliminary data.</text>
</comment>
<name>A0AAD5KMF0_9CRUS</name>
<dbReference type="AlphaFoldDB" id="A0AAD5KMF0"/>
<evidence type="ECO:0000256" key="3">
    <source>
        <dbReference type="ARBA" id="ARBA00010362"/>
    </source>
</evidence>
<evidence type="ECO:0000256" key="11">
    <source>
        <dbReference type="SAM" id="MobiDB-lite"/>
    </source>
</evidence>
<dbReference type="GO" id="GO:0005681">
    <property type="term" value="C:spliceosomal complex"/>
    <property type="evidence" value="ECO:0007669"/>
    <property type="project" value="UniProtKB-KW"/>
</dbReference>
<feature type="compositionally biased region" description="Basic and acidic residues" evidence="11">
    <location>
        <begin position="187"/>
        <end position="201"/>
    </location>
</feature>
<proteinExistence type="inferred from homology"/>
<dbReference type="Proteomes" id="UP000820818">
    <property type="component" value="Linkage Group LG7"/>
</dbReference>
<comment type="subcellular location">
    <subcellularLocation>
        <location evidence="2">Cytoplasm</location>
    </subcellularLocation>
    <subcellularLocation>
        <location evidence="1">Nucleus</location>
    </subcellularLocation>
</comment>
<comment type="similarity">
    <text evidence="3">Belongs to the TSSC4 family.</text>
</comment>
<evidence type="ECO:0000256" key="8">
    <source>
        <dbReference type="ARBA" id="ARBA00023242"/>
    </source>
</evidence>
<evidence type="ECO:0000256" key="7">
    <source>
        <dbReference type="ARBA" id="ARBA00023187"/>
    </source>
</evidence>
<organism evidence="12 13">
    <name type="scientific">Daphnia sinensis</name>
    <dbReference type="NCBI Taxonomy" id="1820382"/>
    <lineage>
        <taxon>Eukaryota</taxon>
        <taxon>Metazoa</taxon>
        <taxon>Ecdysozoa</taxon>
        <taxon>Arthropoda</taxon>
        <taxon>Crustacea</taxon>
        <taxon>Branchiopoda</taxon>
        <taxon>Diplostraca</taxon>
        <taxon>Cladocera</taxon>
        <taxon>Anomopoda</taxon>
        <taxon>Daphniidae</taxon>
        <taxon>Daphnia</taxon>
        <taxon>Daphnia similis group</taxon>
    </lineage>
</organism>
<dbReference type="EMBL" id="WJBH02000007">
    <property type="protein sequence ID" value="KAI9555846.1"/>
    <property type="molecule type" value="Genomic_DNA"/>
</dbReference>
<keyword evidence="13" id="KW-1185">Reference proteome</keyword>
<evidence type="ECO:0000256" key="5">
    <source>
        <dbReference type="ARBA" id="ARBA00022664"/>
    </source>
</evidence>
<comment type="function">
    <text evidence="10">Protein associated with the U5 snRNP, during its maturation and its post-splicing recycling and which is required for spliceosomal tri-snRNP complex assembly in the nucleus. Has a molecular sequestering activity and transiently hinders SNRNP200 binding sites for constitutive splicing factors that intervene later during the assembly of the spliceosome and splicing. Together with its molecular sequestering activity, may also function as a molecular adapter and placeholder, coordinating the assembly of the U5 snRNP and its association with the U4/U6 di-snRNP.</text>
</comment>
<protein>
    <recommendedName>
        <fullName evidence="9">U5 small nuclear ribonucleoprotein TSSC4</fullName>
    </recommendedName>
</protein>
<evidence type="ECO:0000313" key="12">
    <source>
        <dbReference type="EMBL" id="KAI9555846.1"/>
    </source>
</evidence>
<feature type="compositionally biased region" description="Basic and acidic residues" evidence="11">
    <location>
        <begin position="227"/>
        <end position="236"/>
    </location>
</feature>
<dbReference type="PANTHER" id="PTHR13445:SF3">
    <property type="entry name" value="U5 SMALL NUCLEAR RIBONUCLEOPROTEIN TSSC4"/>
    <property type="match status" value="1"/>
</dbReference>
<dbReference type="Pfam" id="PF15264">
    <property type="entry name" value="TSSC4"/>
    <property type="match status" value="1"/>
</dbReference>
<dbReference type="GO" id="GO:0008380">
    <property type="term" value="P:RNA splicing"/>
    <property type="evidence" value="ECO:0007669"/>
    <property type="project" value="UniProtKB-KW"/>
</dbReference>
<evidence type="ECO:0000256" key="10">
    <source>
        <dbReference type="ARBA" id="ARBA00045970"/>
    </source>
</evidence>
<feature type="region of interest" description="Disordered" evidence="11">
    <location>
        <begin position="187"/>
        <end position="236"/>
    </location>
</feature>
<keyword evidence="6" id="KW-0747">Spliceosome</keyword>
<dbReference type="GO" id="GO:0006397">
    <property type="term" value="P:mRNA processing"/>
    <property type="evidence" value="ECO:0007669"/>
    <property type="project" value="UniProtKB-KW"/>
</dbReference>
<evidence type="ECO:0000256" key="2">
    <source>
        <dbReference type="ARBA" id="ARBA00004496"/>
    </source>
</evidence>
<evidence type="ECO:0000256" key="4">
    <source>
        <dbReference type="ARBA" id="ARBA00022490"/>
    </source>
</evidence>
<keyword evidence="5" id="KW-0507">mRNA processing</keyword>
<dbReference type="PANTHER" id="PTHR13445">
    <property type="entry name" value="TUMOR SUPPRESSING SUBTRANSFERABLE CANDIDATE 4 TSSC4"/>
    <property type="match status" value="1"/>
</dbReference>
<gene>
    <name evidence="12" type="ORF">GHT06_018363</name>
</gene>
<reference evidence="12 13" key="1">
    <citation type="submission" date="2022-05" db="EMBL/GenBank/DDBJ databases">
        <title>A multi-omics perspective on studying reproductive biology in Daphnia sinensis.</title>
        <authorList>
            <person name="Jia J."/>
        </authorList>
    </citation>
    <scope>NUCLEOTIDE SEQUENCE [LARGE SCALE GENOMIC DNA]</scope>
    <source>
        <strain evidence="12 13">WSL</strain>
    </source>
</reference>
<dbReference type="InterPro" id="IPR029338">
    <property type="entry name" value="TSSC4"/>
</dbReference>
<evidence type="ECO:0000256" key="1">
    <source>
        <dbReference type="ARBA" id="ARBA00004123"/>
    </source>
</evidence>
<accession>A0AAD5KMF0</accession>
<keyword evidence="8" id="KW-0539">Nucleus</keyword>
<sequence length="236" mass="26844">MESGRIKDSFTLQCQTEAFSARRESIFGNLPVVELAQKEVYALPSSAACNSLTEEEASINDDVTSYKGEESMFKRPMPKLKKSSHAPRRYQYLNKTNTPDHKRNPHKWVKYSLATTSEVTEKSNTAAALSFLKDLEKRKRSLEDEIPEPVDTGKIVFKKPRTCEKKSEKSKTYRDGKLCMPAFEFGSKRAKENKKETRMKGENSSQKAKVQSCLSHLEEEGDDNDKDDSNSDDKKV</sequence>